<protein>
    <submittedName>
        <fullName evidence="1">Uncharacterized protein</fullName>
    </submittedName>
</protein>
<gene>
    <name evidence="1" type="ORF">INT46_002803</name>
</gene>
<dbReference type="AlphaFoldDB" id="A0A8H7UUI7"/>
<name>A0A8H7UUI7_9FUNG</name>
<organism evidence="1 2">
    <name type="scientific">Mucor plumbeus</name>
    <dbReference type="NCBI Taxonomy" id="97098"/>
    <lineage>
        <taxon>Eukaryota</taxon>
        <taxon>Fungi</taxon>
        <taxon>Fungi incertae sedis</taxon>
        <taxon>Mucoromycota</taxon>
        <taxon>Mucoromycotina</taxon>
        <taxon>Mucoromycetes</taxon>
        <taxon>Mucorales</taxon>
        <taxon>Mucorineae</taxon>
        <taxon>Mucoraceae</taxon>
        <taxon>Mucor</taxon>
    </lineage>
</organism>
<reference evidence="1" key="1">
    <citation type="submission" date="2020-12" db="EMBL/GenBank/DDBJ databases">
        <title>Metabolic potential, ecology and presence of endohyphal bacteria is reflected in genomic diversity of Mucoromycotina.</title>
        <authorList>
            <person name="Muszewska A."/>
            <person name="Okrasinska A."/>
            <person name="Steczkiewicz K."/>
            <person name="Drgas O."/>
            <person name="Orlowska M."/>
            <person name="Perlinska-Lenart U."/>
            <person name="Aleksandrzak-Piekarczyk T."/>
            <person name="Szatraj K."/>
            <person name="Zielenkiewicz U."/>
            <person name="Pilsyk S."/>
            <person name="Malc E."/>
            <person name="Mieczkowski P."/>
            <person name="Kruszewska J.S."/>
            <person name="Biernat P."/>
            <person name="Pawlowska J."/>
        </authorList>
    </citation>
    <scope>NUCLEOTIDE SEQUENCE</scope>
    <source>
        <strain evidence="1">CBS 226.32</strain>
    </source>
</reference>
<dbReference type="EMBL" id="JAEPRC010000713">
    <property type="protein sequence ID" value="KAG2192578.1"/>
    <property type="molecule type" value="Genomic_DNA"/>
</dbReference>
<comment type="caution">
    <text evidence="1">The sequence shown here is derived from an EMBL/GenBank/DDBJ whole genome shotgun (WGS) entry which is preliminary data.</text>
</comment>
<sequence length="189" mass="21016">MLSSSPSTTHDSFMFELDDEDTNVNLTATPNAHEFLNFSRRITERSLKKPVDTQVGIAYGKDLLFSQRNKPLKNAVKISSPVAHNNTANSTVSVHTNNTFNHSKIIHNKTKPFHHHQKVITPYLSTTSTAVSSPQQSPNTTVINKSSSLDELVADVLNYMESCPDQSAYSYDLAILKPKLEAISIDKTR</sequence>
<keyword evidence="2" id="KW-1185">Reference proteome</keyword>
<accession>A0A8H7UUI7</accession>
<dbReference type="OrthoDB" id="2247400at2759"/>
<evidence type="ECO:0000313" key="2">
    <source>
        <dbReference type="Proteomes" id="UP000650833"/>
    </source>
</evidence>
<proteinExistence type="predicted"/>
<evidence type="ECO:0000313" key="1">
    <source>
        <dbReference type="EMBL" id="KAG2192578.1"/>
    </source>
</evidence>
<dbReference type="Proteomes" id="UP000650833">
    <property type="component" value="Unassembled WGS sequence"/>
</dbReference>